<evidence type="ECO:0000259" key="1">
    <source>
        <dbReference type="Pfam" id="PF00646"/>
    </source>
</evidence>
<dbReference type="InterPro" id="IPR036047">
    <property type="entry name" value="F-box-like_dom_sf"/>
</dbReference>
<dbReference type="OMA" id="MGWTDSY"/>
<dbReference type="SUPFAM" id="SSF50965">
    <property type="entry name" value="Galactose oxidase, central domain"/>
    <property type="match status" value="1"/>
</dbReference>
<dbReference type="STRING" id="72664.V4L3L1"/>
<dbReference type="Pfam" id="PF08268">
    <property type="entry name" value="FBA_3"/>
    <property type="match status" value="1"/>
</dbReference>
<dbReference type="PANTHER" id="PTHR31111:SF26">
    <property type="entry name" value="F-BOX DOMAIN-CONTAINING PROTEIN"/>
    <property type="match status" value="1"/>
</dbReference>
<evidence type="ECO:0008006" key="5">
    <source>
        <dbReference type="Google" id="ProtNLM"/>
    </source>
</evidence>
<dbReference type="NCBIfam" id="TIGR01640">
    <property type="entry name" value="F_box_assoc_1"/>
    <property type="match status" value="1"/>
</dbReference>
<dbReference type="KEGG" id="eus:EUTSA_v10008003mg"/>
<dbReference type="InterPro" id="IPR011043">
    <property type="entry name" value="Gal_Oxase/kelch_b-propeller"/>
</dbReference>
<dbReference type="CDD" id="cd22157">
    <property type="entry name" value="F-box_AtFBW1-like"/>
    <property type="match status" value="1"/>
</dbReference>
<dbReference type="InterPro" id="IPR001810">
    <property type="entry name" value="F-box_dom"/>
</dbReference>
<gene>
    <name evidence="3" type="ORF">EUTSA_v10008003mg</name>
</gene>
<dbReference type="PANTHER" id="PTHR31111">
    <property type="entry name" value="BNAA05G37150D PROTEIN-RELATED"/>
    <property type="match status" value="1"/>
</dbReference>
<evidence type="ECO:0000313" key="3">
    <source>
        <dbReference type="EMBL" id="ESQ34338.1"/>
    </source>
</evidence>
<dbReference type="Pfam" id="PF00646">
    <property type="entry name" value="F-box"/>
    <property type="match status" value="1"/>
</dbReference>
<name>V4L3L1_EUTSA</name>
<reference evidence="3 4" key="1">
    <citation type="journal article" date="2013" name="Front. Plant Sci.">
        <title>The Reference Genome of the Halophytic Plant Eutrema salsugineum.</title>
        <authorList>
            <person name="Yang R."/>
            <person name="Jarvis D.E."/>
            <person name="Chen H."/>
            <person name="Beilstein M.A."/>
            <person name="Grimwood J."/>
            <person name="Jenkins J."/>
            <person name="Shu S."/>
            <person name="Prochnik S."/>
            <person name="Xin M."/>
            <person name="Ma C."/>
            <person name="Schmutz J."/>
            <person name="Wing R.A."/>
            <person name="Mitchell-Olds T."/>
            <person name="Schumaker K.S."/>
            <person name="Wang X."/>
        </authorList>
    </citation>
    <scope>NUCLEOTIDE SEQUENCE [LARGE SCALE GENOMIC DNA]</scope>
</reference>
<evidence type="ECO:0000259" key="2">
    <source>
        <dbReference type="Pfam" id="PF08268"/>
    </source>
</evidence>
<feature type="domain" description="F-box associated beta-propeller type 3" evidence="2">
    <location>
        <begin position="59"/>
        <end position="297"/>
    </location>
</feature>
<dbReference type="Proteomes" id="UP000030689">
    <property type="component" value="Unassembled WGS sequence"/>
</dbReference>
<protein>
    <recommendedName>
        <fullName evidence="5">F-box domain-containing protein</fullName>
    </recommendedName>
</protein>
<evidence type="ECO:0000313" key="4">
    <source>
        <dbReference type="Proteomes" id="UP000030689"/>
    </source>
</evidence>
<keyword evidence="4" id="KW-1185">Reference proteome</keyword>
<dbReference type="InterPro" id="IPR013187">
    <property type="entry name" value="F-box-assoc_dom_typ3"/>
</dbReference>
<accession>V4L3L1</accession>
<feature type="domain" description="F-box" evidence="1">
    <location>
        <begin position="2"/>
        <end position="32"/>
    </location>
</feature>
<dbReference type="Gramene" id="ESQ34338">
    <property type="protein sequence ID" value="ESQ34338"/>
    <property type="gene ID" value="EUTSA_v10008003mg"/>
</dbReference>
<proteinExistence type="predicted"/>
<dbReference type="AlphaFoldDB" id="V4L3L1"/>
<dbReference type="InterPro" id="IPR017451">
    <property type="entry name" value="F-box-assoc_interact_dom"/>
</dbReference>
<sequence>MEEILTRLPAKSLMRFKCVSKLWSSLISSRYFSNRFHTVPSQPRPRLYMCVQDFIDYRNTIILSLAPDTSASPSSCFVVDHNLTIPRMGGYILQNLRGFMCYTFLRKPRIYNPATRQLVTLPAAIKSNNIIPSPGENTKIVSYYFGHDPVMDQYKVVCSTGVYLRHLRVIRSKHRVFALKAGRGGSWRKAAPTPAEFLPHIPVKGGVCIDGIIYYMGWTGRYSSALVSFHIRSGDFKMIHLPRRDGDELPRRFKNVSLIEYGGKVTIIDQTNLQEKGMLDLWAVEDSRDNKWSRKTLNGKVFFIPEDLFSPFHILCYDLQSNDMRKIEIKGVPDHWFSKDKSTVNVMLMDQSESLMHVLGDLN</sequence>
<dbReference type="EMBL" id="KI517683">
    <property type="protein sequence ID" value="ESQ34338.1"/>
    <property type="molecule type" value="Genomic_DNA"/>
</dbReference>
<dbReference type="SUPFAM" id="SSF81383">
    <property type="entry name" value="F-box domain"/>
    <property type="match status" value="1"/>
</dbReference>
<organism evidence="3 4">
    <name type="scientific">Eutrema salsugineum</name>
    <name type="common">Saltwater cress</name>
    <name type="synonym">Sisymbrium salsugineum</name>
    <dbReference type="NCBI Taxonomy" id="72664"/>
    <lineage>
        <taxon>Eukaryota</taxon>
        <taxon>Viridiplantae</taxon>
        <taxon>Streptophyta</taxon>
        <taxon>Embryophyta</taxon>
        <taxon>Tracheophyta</taxon>
        <taxon>Spermatophyta</taxon>
        <taxon>Magnoliopsida</taxon>
        <taxon>eudicotyledons</taxon>
        <taxon>Gunneridae</taxon>
        <taxon>Pentapetalae</taxon>
        <taxon>rosids</taxon>
        <taxon>malvids</taxon>
        <taxon>Brassicales</taxon>
        <taxon>Brassicaceae</taxon>
        <taxon>Eutremeae</taxon>
        <taxon>Eutrema</taxon>
    </lineage>
</organism>